<organism evidence="3 4">
    <name type="scientific">Desulfobacter latus</name>
    <dbReference type="NCBI Taxonomy" id="2292"/>
    <lineage>
        <taxon>Bacteria</taxon>
        <taxon>Pseudomonadati</taxon>
        <taxon>Thermodesulfobacteriota</taxon>
        <taxon>Desulfobacteria</taxon>
        <taxon>Desulfobacterales</taxon>
        <taxon>Desulfobacteraceae</taxon>
        <taxon>Desulfobacter</taxon>
    </lineage>
</organism>
<feature type="domain" description="Transposase IS701-like DDE" evidence="2">
    <location>
        <begin position="17"/>
        <end position="199"/>
    </location>
</feature>
<comment type="caution">
    <text evidence="3">The sequence shown here is derived from an EMBL/GenBank/DDBJ whole genome shotgun (WGS) entry which is preliminary data.</text>
</comment>
<feature type="non-terminal residue" evidence="3">
    <location>
        <position position="1"/>
    </location>
</feature>
<dbReference type="InterPro" id="IPR038721">
    <property type="entry name" value="IS701-like_DDE_dom"/>
</dbReference>
<proteinExistence type="predicted"/>
<accession>A0A850TBY2</accession>
<dbReference type="AlphaFoldDB" id="A0A850TBY2"/>
<feature type="compositionally biased region" description="Basic and acidic residues" evidence="1">
    <location>
        <begin position="88"/>
        <end position="101"/>
    </location>
</feature>
<dbReference type="Proteomes" id="UP000553343">
    <property type="component" value="Unassembled WGS sequence"/>
</dbReference>
<dbReference type="EMBL" id="JACADJ010000176">
    <property type="protein sequence ID" value="NWH06985.1"/>
    <property type="molecule type" value="Genomic_DNA"/>
</dbReference>
<protein>
    <submittedName>
        <fullName evidence="3">Transposase</fullName>
    </submittedName>
</protein>
<keyword evidence="4" id="KW-1185">Reference proteome</keyword>
<evidence type="ECO:0000256" key="1">
    <source>
        <dbReference type="SAM" id="MobiDB-lite"/>
    </source>
</evidence>
<dbReference type="RefSeq" id="WP_178368422.1">
    <property type="nucleotide sequence ID" value="NZ_JACADJ010000176.1"/>
</dbReference>
<evidence type="ECO:0000313" key="4">
    <source>
        <dbReference type="Proteomes" id="UP000553343"/>
    </source>
</evidence>
<feature type="non-terminal residue" evidence="3">
    <location>
        <position position="213"/>
    </location>
</feature>
<feature type="region of interest" description="Disordered" evidence="1">
    <location>
        <begin position="88"/>
        <end position="113"/>
    </location>
</feature>
<dbReference type="Pfam" id="PF13546">
    <property type="entry name" value="DDE_5"/>
    <property type="match status" value="1"/>
</dbReference>
<evidence type="ECO:0000313" key="3">
    <source>
        <dbReference type="EMBL" id="NWH06985.1"/>
    </source>
</evidence>
<evidence type="ECO:0000259" key="2">
    <source>
        <dbReference type="Pfam" id="PF13546"/>
    </source>
</evidence>
<sequence length="213" mass="24098">HSVIPWPSLQWALVQNHLLDSDDVILFAGDESTVTKSGKMTYGLGRFFSSIYNRSVPGLGFFSISLISVKRKKAYPILMSQLDPKMERNVYPQKPEKEKKNGPGRPKGTKNKNRQDIELTSYLKFIQDHIKSVQRLVADKITPQYFVYDGAFGNNPCLQMVSQCGLDLISKLNCNSALYFPFDGEYSGRGPYPKYGEKINYSNLPEHCLVDSS</sequence>
<gene>
    <name evidence="3" type="ORF">HXW94_18755</name>
</gene>
<name>A0A850TBY2_9BACT</name>
<reference evidence="3 4" key="1">
    <citation type="submission" date="2020-06" db="EMBL/GenBank/DDBJ databases">
        <title>High-quality draft genome of sulfate reducer Desulfobacter latus type strain AcrS2 isolated from marine sediment.</title>
        <authorList>
            <person name="Hoppe M."/>
            <person name="Larsen C.K."/>
            <person name="Marshall I.P.G."/>
            <person name="Schramm A."/>
            <person name="Marietou A.G."/>
        </authorList>
    </citation>
    <scope>NUCLEOTIDE SEQUENCE [LARGE SCALE GENOMIC DNA]</scope>
    <source>
        <strain evidence="3 4">AcRS2</strain>
    </source>
</reference>